<proteinExistence type="predicted"/>
<dbReference type="OrthoDB" id="2997904at2759"/>
<organism evidence="2">
    <name type="scientific">Laccaria bicolor (strain S238N-H82 / ATCC MYA-4686)</name>
    <name type="common">Bicoloured deceiver</name>
    <name type="synonym">Laccaria laccata var. bicolor</name>
    <dbReference type="NCBI Taxonomy" id="486041"/>
    <lineage>
        <taxon>Eukaryota</taxon>
        <taxon>Fungi</taxon>
        <taxon>Dikarya</taxon>
        <taxon>Basidiomycota</taxon>
        <taxon>Agaricomycotina</taxon>
        <taxon>Agaricomycetes</taxon>
        <taxon>Agaricomycetidae</taxon>
        <taxon>Agaricales</taxon>
        <taxon>Agaricineae</taxon>
        <taxon>Hydnangiaceae</taxon>
        <taxon>Laccaria</taxon>
    </lineage>
</organism>
<dbReference type="Proteomes" id="UP000001194">
    <property type="component" value="Unassembled WGS sequence"/>
</dbReference>
<dbReference type="SUPFAM" id="SSF52047">
    <property type="entry name" value="RNI-like"/>
    <property type="match status" value="1"/>
</dbReference>
<evidence type="ECO:0000313" key="2">
    <source>
        <dbReference type="Proteomes" id="UP000001194"/>
    </source>
</evidence>
<dbReference type="RefSeq" id="XP_001879566.1">
    <property type="nucleotide sequence ID" value="XM_001879531.1"/>
</dbReference>
<evidence type="ECO:0000313" key="1">
    <source>
        <dbReference type="EMBL" id="EDR10181.1"/>
    </source>
</evidence>
<dbReference type="InParanoid" id="B0D6F5"/>
<accession>B0D6F5</accession>
<sequence>MVLQDLDRDVLRQISQYLPEYALWKVHDIHPIFFESWMKARYSSVNFERSDKQMKRLWAHLREDYVAERVSRVRIQPWLIQPRNRTENLWNRFCLVLDPDHLKKQAERRLERRMRKDIDRVRSALGAMKRVEEYEITWNEERRYHRQLFDAFLQPVLRDWAHTLVTLSIKLPPELLSLLVRVNLPRLENLEVTFHMAGLQERDIHIALDGFIVFVHNTKDSLRSLSILSTCSSENLDLSRLFKLLKRFPRLCSVSLSIPFDGGHLSNPASFSSFLEMHRETLQRLSLNASRCTPVHTGKYDPDCINWIQRIMLSVHVPFPQLRSLELALRPLRAPLHILSDFLTKHCPTLESLILNDRILTFADVECILEPFESIQPEALTLKHLQFRVSYLSPELLFLLASRLPRLRSLSVYFTDVLRDQTRKRSSYKSEELRMFCRAMRQRRIDFRSWELRHIAIPPDPHNPRWLSTLEELLVECIPALSSVTELVSGS</sequence>
<protein>
    <submittedName>
        <fullName evidence="1">Predicted protein</fullName>
    </submittedName>
</protein>
<dbReference type="Gene3D" id="3.80.10.10">
    <property type="entry name" value="Ribonuclease Inhibitor"/>
    <property type="match status" value="1"/>
</dbReference>
<dbReference type="STRING" id="486041.B0D6F5"/>
<gene>
    <name evidence="1" type="ORF">LACBIDRAFT_318303</name>
</gene>
<dbReference type="GeneID" id="6074876"/>
<dbReference type="InterPro" id="IPR032675">
    <property type="entry name" value="LRR_dom_sf"/>
</dbReference>
<keyword evidence="2" id="KW-1185">Reference proteome</keyword>
<dbReference type="AlphaFoldDB" id="B0D6F5"/>
<dbReference type="EMBL" id="DS547098">
    <property type="protein sequence ID" value="EDR10181.1"/>
    <property type="molecule type" value="Genomic_DNA"/>
</dbReference>
<name>B0D6F5_LACBS</name>
<dbReference type="KEGG" id="lbc:LACBIDRAFT_318303"/>
<reference evidence="1 2" key="1">
    <citation type="journal article" date="2008" name="Nature">
        <title>The genome of Laccaria bicolor provides insights into mycorrhizal symbiosis.</title>
        <authorList>
            <person name="Martin F."/>
            <person name="Aerts A."/>
            <person name="Ahren D."/>
            <person name="Brun A."/>
            <person name="Danchin E.G.J."/>
            <person name="Duchaussoy F."/>
            <person name="Gibon J."/>
            <person name="Kohler A."/>
            <person name="Lindquist E."/>
            <person name="Pereda V."/>
            <person name="Salamov A."/>
            <person name="Shapiro H.J."/>
            <person name="Wuyts J."/>
            <person name="Blaudez D."/>
            <person name="Buee M."/>
            <person name="Brokstein P."/>
            <person name="Canbaeck B."/>
            <person name="Cohen D."/>
            <person name="Courty P.E."/>
            <person name="Coutinho P.M."/>
            <person name="Delaruelle C."/>
            <person name="Detter J.C."/>
            <person name="Deveau A."/>
            <person name="DiFazio S."/>
            <person name="Duplessis S."/>
            <person name="Fraissinet-Tachet L."/>
            <person name="Lucic E."/>
            <person name="Frey-Klett P."/>
            <person name="Fourrey C."/>
            <person name="Feussner I."/>
            <person name="Gay G."/>
            <person name="Grimwood J."/>
            <person name="Hoegger P.J."/>
            <person name="Jain P."/>
            <person name="Kilaru S."/>
            <person name="Labbe J."/>
            <person name="Lin Y.C."/>
            <person name="Legue V."/>
            <person name="Le Tacon F."/>
            <person name="Marmeisse R."/>
            <person name="Melayah D."/>
            <person name="Montanini B."/>
            <person name="Muratet M."/>
            <person name="Nehls U."/>
            <person name="Niculita-Hirzel H."/>
            <person name="Oudot-Le Secq M.P."/>
            <person name="Peter M."/>
            <person name="Quesneville H."/>
            <person name="Rajashekar B."/>
            <person name="Reich M."/>
            <person name="Rouhier N."/>
            <person name="Schmutz J."/>
            <person name="Yin T."/>
            <person name="Chalot M."/>
            <person name="Henrissat B."/>
            <person name="Kuees U."/>
            <person name="Lucas S."/>
            <person name="Van de Peer Y."/>
            <person name="Podila G.K."/>
            <person name="Polle A."/>
            <person name="Pukkila P.J."/>
            <person name="Richardson P.M."/>
            <person name="Rouze P."/>
            <person name="Sanders I.R."/>
            <person name="Stajich J.E."/>
            <person name="Tunlid A."/>
            <person name="Tuskan G."/>
            <person name="Grigoriev I.V."/>
        </authorList>
    </citation>
    <scope>NUCLEOTIDE SEQUENCE [LARGE SCALE GENOMIC DNA]</scope>
    <source>
        <strain evidence="2">S238N-H82 / ATCC MYA-4686</strain>
    </source>
</reference>
<dbReference type="HOGENOM" id="CLU_028894_3_0_1"/>